<keyword evidence="1" id="KW-1133">Transmembrane helix</keyword>
<evidence type="ECO:0000256" key="1">
    <source>
        <dbReference type="SAM" id="Phobius"/>
    </source>
</evidence>
<organism evidence="3 4">
    <name type="scientific">Alicyclobacillus ferrooxydans</name>
    <dbReference type="NCBI Taxonomy" id="471514"/>
    <lineage>
        <taxon>Bacteria</taxon>
        <taxon>Bacillati</taxon>
        <taxon>Bacillota</taxon>
        <taxon>Bacilli</taxon>
        <taxon>Bacillales</taxon>
        <taxon>Alicyclobacillaceae</taxon>
        <taxon>Alicyclobacillus</taxon>
    </lineage>
</organism>
<feature type="transmembrane region" description="Helical" evidence="1">
    <location>
        <begin position="20"/>
        <end position="36"/>
    </location>
</feature>
<name>A0A0P9D0I2_9BACL</name>
<evidence type="ECO:0000259" key="2">
    <source>
        <dbReference type="Pfam" id="PF14340"/>
    </source>
</evidence>
<feature type="transmembrane region" description="Helical" evidence="1">
    <location>
        <begin position="42"/>
        <end position="59"/>
    </location>
</feature>
<dbReference type="AlphaFoldDB" id="A0A0P9D0I2"/>
<feature type="domain" description="DUF4395" evidence="2">
    <location>
        <begin position="16"/>
        <end position="140"/>
    </location>
</feature>
<comment type="caution">
    <text evidence="3">The sequence shown here is derived from an EMBL/GenBank/DDBJ whole genome shotgun (WGS) entry which is preliminary data.</text>
</comment>
<dbReference type="PATRIC" id="fig|471514.4.peg.155"/>
<dbReference type="PIRSF" id="PIRSF030042">
    <property type="entry name" value="UCP030042"/>
    <property type="match status" value="1"/>
</dbReference>
<accession>A0A0P9D0I2</accession>
<keyword evidence="1" id="KW-0472">Membrane</keyword>
<gene>
    <name evidence="3" type="ORF">AN477_00885</name>
</gene>
<dbReference type="Proteomes" id="UP000050482">
    <property type="component" value="Unassembled WGS sequence"/>
</dbReference>
<dbReference type="EMBL" id="LJCO01000008">
    <property type="protein sequence ID" value="KPV45537.1"/>
    <property type="molecule type" value="Genomic_DNA"/>
</dbReference>
<sequence>MTTTTTTNSASRPISVPRPLVRVNQWLIVLSVVLAWATRDVWIMAIPLVCGLCGLFLNWNPAMKIGRLFLHKPMSEYIPEDRDQQQFNQVISVVCLGLAILSAILGWTIVMYVFSALVLVAAFIAILGFCIGCFIRYQWSQYRYRRSTRAR</sequence>
<feature type="transmembrane region" description="Helical" evidence="1">
    <location>
        <begin position="90"/>
        <end position="110"/>
    </location>
</feature>
<dbReference type="InterPro" id="IPR016942">
    <property type="entry name" value="UCP030042"/>
</dbReference>
<protein>
    <recommendedName>
        <fullName evidence="2">DUF4395 domain-containing protein</fullName>
    </recommendedName>
</protein>
<keyword evidence="4" id="KW-1185">Reference proteome</keyword>
<dbReference type="Pfam" id="PF14340">
    <property type="entry name" value="DUF4395"/>
    <property type="match status" value="1"/>
</dbReference>
<proteinExistence type="predicted"/>
<keyword evidence="1" id="KW-0812">Transmembrane</keyword>
<feature type="transmembrane region" description="Helical" evidence="1">
    <location>
        <begin position="116"/>
        <end position="137"/>
    </location>
</feature>
<dbReference type="RefSeq" id="WP_054967297.1">
    <property type="nucleotide sequence ID" value="NZ_LJCO01000008.1"/>
</dbReference>
<evidence type="ECO:0000313" key="4">
    <source>
        <dbReference type="Proteomes" id="UP000050482"/>
    </source>
</evidence>
<reference evidence="3 4" key="1">
    <citation type="submission" date="2015-09" db="EMBL/GenBank/DDBJ databases">
        <title>Draft genome sequence of Alicyclobacillus ferrooxydans DSM 22381.</title>
        <authorList>
            <person name="Hemp J."/>
        </authorList>
    </citation>
    <scope>NUCLEOTIDE SEQUENCE [LARGE SCALE GENOMIC DNA]</scope>
    <source>
        <strain evidence="3 4">TC-34</strain>
    </source>
</reference>
<dbReference type="OrthoDB" id="2376580at2"/>
<evidence type="ECO:0000313" key="3">
    <source>
        <dbReference type="EMBL" id="KPV45537.1"/>
    </source>
</evidence>
<dbReference type="InterPro" id="IPR025508">
    <property type="entry name" value="DUF4395"/>
</dbReference>